<accession>A0A8H6Z4I6</accession>
<comment type="caution">
    <text evidence="3">The sequence shown here is derived from an EMBL/GenBank/DDBJ whole genome shotgun (WGS) entry which is preliminary data.</text>
</comment>
<evidence type="ECO:0000256" key="1">
    <source>
        <dbReference type="SAM" id="MobiDB-lite"/>
    </source>
</evidence>
<dbReference type="EMBL" id="JACAZH010000004">
    <property type="protein sequence ID" value="KAF7370799.1"/>
    <property type="molecule type" value="Genomic_DNA"/>
</dbReference>
<evidence type="ECO:0000313" key="4">
    <source>
        <dbReference type="Proteomes" id="UP000623467"/>
    </source>
</evidence>
<dbReference type="Proteomes" id="UP000623467">
    <property type="component" value="Unassembled WGS sequence"/>
</dbReference>
<dbReference type="OrthoDB" id="67965at2759"/>
<keyword evidence="2" id="KW-0472">Membrane</keyword>
<feature type="transmembrane region" description="Helical" evidence="2">
    <location>
        <begin position="44"/>
        <end position="60"/>
    </location>
</feature>
<reference evidence="3" key="1">
    <citation type="submission" date="2020-05" db="EMBL/GenBank/DDBJ databases">
        <title>Mycena genomes resolve the evolution of fungal bioluminescence.</title>
        <authorList>
            <person name="Tsai I.J."/>
        </authorList>
    </citation>
    <scope>NUCLEOTIDE SEQUENCE</scope>
    <source>
        <strain evidence="3">160909Yilan</strain>
    </source>
</reference>
<feature type="compositionally biased region" description="Basic and acidic residues" evidence="1">
    <location>
        <begin position="363"/>
        <end position="376"/>
    </location>
</feature>
<dbReference type="GO" id="GO:0016020">
    <property type="term" value="C:membrane"/>
    <property type="evidence" value="ECO:0007669"/>
    <property type="project" value="TreeGrafter"/>
</dbReference>
<dbReference type="InterPro" id="IPR010721">
    <property type="entry name" value="UstE-like"/>
</dbReference>
<feature type="transmembrane region" description="Helical" evidence="2">
    <location>
        <begin position="262"/>
        <end position="283"/>
    </location>
</feature>
<evidence type="ECO:0000313" key="3">
    <source>
        <dbReference type="EMBL" id="KAF7370799.1"/>
    </source>
</evidence>
<dbReference type="PANTHER" id="PTHR32251:SF15">
    <property type="entry name" value="3-OXO-5-ALPHA-STEROID 4-DEHYDROGENASE (DUF1295)"/>
    <property type="match status" value="1"/>
</dbReference>
<sequence>MPVHALDSHYLALTILITTGYQLTGFFIAYTLQFDKITDFTGGSNFFILALVTLLCGGTFHARNVVASILVMVWAVRIAGFLLLRVLKTGHDGRFDDIRKSFLKFLAFWIGQTPCFPSYVADDGEPFVRPDSMGALFASFVPRWQLIRVKVWVVSLPVVILNSPAVSDVEHGGSNPPFGTSRDIAGIVLWSLGFFIEATADMQKFLYKFSKTTSKDKAINTGLWAWSRNPPYFGEMMCWWGIWILCLSPSTNGTLSSSSRSAQYAAIMSPIFTVIILMFGSGLPTSTKPQAKRFYLKSYGPEAHADDAFIWEQYKAHLRRTSILIPLPPAIYKHVPSVLKKTLLLDFPMYQFNEQKDGPPAIEEAKKTADWREQQP</sequence>
<dbReference type="PANTHER" id="PTHR32251">
    <property type="entry name" value="3-OXO-5-ALPHA-STEROID 4-DEHYDROGENASE"/>
    <property type="match status" value="1"/>
</dbReference>
<gene>
    <name evidence="3" type="ORF">MSAN_00713400</name>
</gene>
<name>A0A8H6Z4I6_9AGAR</name>
<dbReference type="Gene3D" id="1.20.120.1630">
    <property type="match status" value="1"/>
</dbReference>
<dbReference type="AlphaFoldDB" id="A0A8H6Z4I6"/>
<evidence type="ECO:0000256" key="2">
    <source>
        <dbReference type="SAM" id="Phobius"/>
    </source>
</evidence>
<feature type="transmembrane region" description="Helical" evidence="2">
    <location>
        <begin position="12"/>
        <end position="32"/>
    </location>
</feature>
<feature type="region of interest" description="Disordered" evidence="1">
    <location>
        <begin position="356"/>
        <end position="376"/>
    </location>
</feature>
<dbReference type="Pfam" id="PF06966">
    <property type="entry name" value="DUF1295"/>
    <property type="match status" value="2"/>
</dbReference>
<proteinExistence type="predicted"/>
<organism evidence="3 4">
    <name type="scientific">Mycena sanguinolenta</name>
    <dbReference type="NCBI Taxonomy" id="230812"/>
    <lineage>
        <taxon>Eukaryota</taxon>
        <taxon>Fungi</taxon>
        <taxon>Dikarya</taxon>
        <taxon>Basidiomycota</taxon>
        <taxon>Agaricomycotina</taxon>
        <taxon>Agaricomycetes</taxon>
        <taxon>Agaricomycetidae</taxon>
        <taxon>Agaricales</taxon>
        <taxon>Marasmiineae</taxon>
        <taxon>Mycenaceae</taxon>
        <taxon>Mycena</taxon>
    </lineage>
</organism>
<feature type="transmembrane region" description="Helical" evidence="2">
    <location>
        <begin position="232"/>
        <end position="250"/>
    </location>
</feature>
<keyword evidence="2" id="KW-1133">Transmembrane helix</keyword>
<feature type="transmembrane region" description="Helical" evidence="2">
    <location>
        <begin position="66"/>
        <end position="84"/>
    </location>
</feature>
<keyword evidence="4" id="KW-1185">Reference proteome</keyword>
<keyword evidence="2" id="KW-0812">Transmembrane</keyword>
<protein>
    <submittedName>
        <fullName evidence="3">DUF1295-domain-containing protein</fullName>
    </submittedName>
</protein>